<keyword evidence="2" id="KW-0472">Membrane</keyword>
<keyword evidence="4" id="KW-1185">Reference proteome</keyword>
<keyword evidence="2" id="KW-0812">Transmembrane</keyword>
<accession>A0ABZ1CXT3</accession>
<evidence type="ECO:0000256" key="2">
    <source>
        <dbReference type="SAM" id="Phobius"/>
    </source>
</evidence>
<evidence type="ECO:0000313" key="4">
    <source>
        <dbReference type="Proteomes" id="UP001329825"/>
    </source>
</evidence>
<keyword evidence="2" id="KW-1133">Transmembrane helix</keyword>
<name>A0ABZ1CXT3_9TREE</name>
<gene>
    <name evidence="3" type="ORF">IL334_003522</name>
</gene>
<sequence>MSDSSFKNRLSEDDFSDIVKISPPNSSATLSSYGTVDESSIKSEPVSSDHSSSLSGSGSGSGTRSNSNRSSSGSSVSTDQSNSKVPIYSSKPIPIDSRKTPTETIKKEVKPDGEILKDVSGVVEDTVRKVRQQSDKLQVAAQPYADKTRCFAETRPVLFTFIAIWAGFSMIPLLVFLGFALATTVFIVSTAVFFSGLVIIGTVLTGVAAFIGTLLFGAAILTPILFITTLLALGTLTTLLGLFLVHRLYLHVSISSSEEGWTTSALSVGIKSWAEETFQRVQSSLPVFQKTKIIEIGYDTGSGKGLKWDLVENVNTRGDVNPIINEKVDKPEVEDAYNSSDLSSSGSTSTAAPYLNEKGLRGGNREDIPRVDDWSEKPNFR</sequence>
<evidence type="ECO:0000313" key="3">
    <source>
        <dbReference type="EMBL" id="WRT66563.1"/>
    </source>
</evidence>
<feature type="region of interest" description="Disordered" evidence="1">
    <location>
        <begin position="1"/>
        <end position="104"/>
    </location>
</feature>
<feature type="region of interest" description="Disordered" evidence="1">
    <location>
        <begin position="334"/>
        <end position="381"/>
    </location>
</feature>
<dbReference type="Proteomes" id="UP001329825">
    <property type="component" value="Chromosome 4"/>
</dbReference>
<dbReference type="GeneID" id="87955653"/>
<reference evidence="3 4" key="1">
    <citation type="submission" date="2024-01" db="EMBL/GenBank/DDBJ databases">
        <title>Comparative genomics of Cryptococcus and Kwoniella reveals pathogenesis evolution and contrasting modes of karyotype evolution via chromosome fusion or intercentromeric recombination.</title>
        <authorList>
            <person name="Coelho M.A."/>
            <person name="David-Palma M."/>
            <person name="Shea T."/>
            <person name="Bowers K."/>
            <person name="McGinley-Smith S."/>
            <person name="Mohammad A.W."/>
            <person name="Gnirke A."/>
            <person name="Yurkov A.M."/>
            <person name="Nowrousian M."/>
            <person name="Sun S."/>
            <person name="Cuomo C.A."/>
            <person name="Heitman J."/>
        </authorList>
    </citation>
    <scope>NUCLEOTIDE SEQUENCE [LARGE SCALE GENOMIC DNA]</scope>
    <source>
        <strain evidence="3">CBS 11374</strain>
    </source>
</reference>
<feature type="transmembrane region" description="Helical" evidence="2">
    <location>
        <begin position="193"/>
        <end position="217"/>
    </location>
</feature>
<feature type="compositionally biased region" description="Low complexity" evidence="1">
    <location>
        <begin position="339"/>
        <end position="349"/>
    </location>
</feature>
<proteinExistence type="predicted"/>
<feature type="transmembrane region" description="Helical" evidence="2">
    <location>
        <begin position="224"/>
        <end position="245"/>
    </location>
</feature>
<dbReference type="EMBL" id="CP141884">
    <property type="protein sequence ID" value="WRT66563.1"/>
    <property type="molecule type" value="Genomic_DNA"/>
</dbReference>
<dbReference type="Pfam" id="PF16015">
    <property type="entry name" value="Promethin"/>
    <property type="match status" value="1"/>
</dbReference>
<feature type="transmembrane region" description="Helical" evidence="2">
    <location>
        <begin position="157"/>
        <end position="187"/>
    </location>
</feature>
<evidence type="ECO:0000256" key="1">
    <source>
        <dbReference type="SAM" id="MobiDB-lite"/>
    </source>
</evidence>
<dbReference type="RefSeq" id="XP_062791303.1">
    <property type="nucleotide sequence ID" value="XM_062935252.1"/>
</dbReference>
<organism evidence="3 4">
    <name type="scientific">Kwoniella shivajii</name>
    <dbReference type="NCBI Taxonomy" id="564305"/>
    <lineage>
        <taxon>Eukaryota</taxon>
        <taxon>Fungi</taxon>
        <taxon>Dikarya</taxon>
        <taxon>Basidiomycota</taxon>
        <taxon>Agaricomycotina</taxon>
        <taxon>Tremellomycetes</taxon>
        <taxon>Tremellales</taxon>
        <taxon>Cryptococcaceae</taxon>
        <taxon>Kwoniella</taxon>
    </lineage>
</organism>
<feature type="compositionally biased region" description="Polar residues" evidence="1">
    <location>
        <begin position="23"/>
        <end position="38"/>
    </location>
</feature>
<feature type="compositionally biased region" description="Low complexity" evidence="1">
    <location>
        <begin position="46"/>
        <end position="83"/>
    </location>
</feature>
<feature type="compositionally biased region" description="Basic and acidic residues" evidence="1">
    <location>
        <begin position="358"/>
        <end position="381"/>
    </location>
</feature>
<protein>
    <submittedName>
        <fullName evidence="3">Uncharacterized protein</fullName>
    </submittedName>
</protein>